<dbReference type="STRING" id="483218.BACPEC_02718"/>
<gene>
    <name evidence="2" type="ORF">BACPEC_02718</name>
</gene>
<reference evidence="2 3" key="2">
    <citation type="submission" date="2008-11" db="EMBL/GenBank/DDBJ databases">
        <authorList>
            <person name="Fulton L."/>
            <person name="Clifton S."/>
            <person name="Fulton B."/>
            <person name="Xu J."/>
            <person name="Minx P."/>
            <person name="Pepin K.H."/>
            <person name="Johnson M."/>
            <person name="Bhonagiri V."/>
            <person name="Nash W.E."/>
            <person name="Mardis E.R."/>
            <person name="Wilson R.K."/>
        </authorList>
    </citation>
    <scope>NUCLEOTIDE SEQUENCE [LARGE SCALE GENOMIC DNA]</scope>
    <source>
        <strain evidence="2 3">ATCC 43243</strain>
    </source>
</reference>
<dbReference type="PROSITE" id="PS51832">
    <property type="entry name" value="HD_GYP"/>
    <property type="match status" value="1"/>
</dbReference>
<evidence type="ECO:0000313" key="2">
    <source>
        <dbReference type="EMBL" id="EEC56211.1"/>
    </source>
</evidence>
<evidence type="ECO:0000313" key="3">
    <source>
        <dbReference type="Proteomes" id="UP000003136"/>
    </source>
</evidence>
<dbReference type="PANTHER" id="PTHR43155">
    <property type="entry name" value="CYCLIC DI-GMP PHOSPHODIESTERASE PA4108-RELATED"/>
    <property type="match status" value="1"/>
</dbReference>
<feature type="domain" description="HD-GYP" evidence="1">
    <location>
        <begin position="213"/>
        <end position="408"/>
    </location>
</feature>
<dbReference type="EMBL" id="ABVQ01000037">
    <property type="protein sequence ID" value="EEC56211.1"/>
    <property type="molecule type" value="Genomic_DNA"/>
</dbReference>
<protein>
    <recommendedName>
        <fullName evidence="1">HD-GYP domain-containing protein</fullName>
    </recommendedName>
</protein>
<dbReference type="eggNOG" id="COG2206">
    <property type="taxonomic scope" value="Bacteria"/>
</dbReference>
<dbReference type="AlphaFoldDB" id="B7AVH0"/>
<keyword evidence="3" id="KW-1185">Reference proteome</keyword>
<dbReference type="NCBIfam" id="TIGR00277">
    <property type="entry name" value="HDIG"/>
    <property type="match status" value="1"/>
</dbReference>
<dbReference type="PANTHER" id="PTHR43155:SF2">
    <property type="entry name" value="CYCLIC DI-GMP PHOSPHODIESTERASE PA4108"/>
    <property type="match status" value="1"/>
</dbReference>
<dbReference type="InterPro" id="IPR003607">
    <property type="entry name" value="HD/PDEase_dom"/>
</dbReference>
<organism evidence="2 3">
    <name type="scientific">[Bacteroides] pectinophilus ATCC 43243</name>
    <dbReference type="NCBI Taxonomy" id="483218"/>
    <lineage>
        <taxon>Bacteria</taxon>
        <taxon>Bacillati</taxon>
        <taxon>Bacillota</taxon>
        <taxon>Clostridia</taxon>
        <taxon>Eubacteriales</taxon>
    </lineage>
</organism>
<dbReference type="Gene3D" id="1.10.3210.10">
    <property type="entry name" value="Hypothetical protein af1432"/>
    <property type="match status" value="2"/>
</dbReference>
<dbReference type="SUPFAM" id="SSF109604">
    <property type="entry name" value="HD-domain/PDEase-like"/>
    <property type="match status" value="2"/>
</dbReference>
<dbReference type="SMART" id="SM00471">
    <property type="entry name" value="HDc"/>
    <property type="match status" value="1"/>
</dbReference>
<dbReference type="InterPro" id="IPR006675">
    <property type="entry name" value="HDIG_dom"/>
</dbReference>
<dbReference type="Proteomes" id="UP000003136">
    <property type="component" value="Unassembled WGS sequence"/>
</dbReference>
<evidence type="ECO:0000259" key="1">
    <source>
        <dbReference type="PROSITE" id="PS51832"/>
    </source>
</evidence>
<dbReference type="Pfam" id="PF01966">
    <property type="entry name" value="HD"/>
    <property type="match status" value="1"/>
</dbReference>
<accession>B7AVH0</accession>
<dbReference type="Pfam" id="PF13487">
    <property type="entry name" value="HD_5"/>
    <property type="match status" value="1"/>
</dbReference>
<name>B7AVH0_9FIRM</name>
<proteinExistence type="predicted"/>
<reference evidence="2 3" key="1">
    <citation type="submission" date="2008-11" db="EMBL/GenBank/DDBJ databases">
        <title>Draft genome sequence of Bacteroides pectinophilus (ATCC 43243).</title>
        <authorList>
            <person name="Sudarsanam P."/>
            <person name="Ley R."/>
            <person name="Guruge J."/>
            <person name="Turnbaugh P.J."/>
            <person name="Mahowald M."/>
            <person name="Liep D."/>
            <person name="Gordon J."/>
        </authorList>
    </citation>
    <scope>NUCLEOTIDE SEQUENCE [LARGE SCALE GENOMIC DNA]</scope>
    <source>
        <strain evidence="2 3">ATCC 43243</strain>
    </source>
</reference>
<dbReference type="CDD" id="cd00077">
    <property type="entry name" value="HDc"/>
    <property type="match status" value="1"/>
</dbReference>
<dbReference type="InterPro" id="IPR037522">
    <property type="entry name" value="HD_GYP_dom"/>
</dbReference>
<comment type="caution">
    <text evidence="2">The sequence shown here is derived from an EMBL/GenBank/DDBJ whole genome shotgun (WGS) entry which is preliminary data.</text>
</comment>
<sequence>MPCVEDYRNGVDKGMGISTCKGIYEIIRRTLSMVNRNIVNHGEVVGYIVSKMLEYERVYTHAEIVNYTMVAMLHDIGMYREENIKNVADFENIVVWEHSVYGYLFLKYFTPLGNLADIVLYHHLAYKKLKTVESKHEHITECLALADQMDTYMQQKSGMMDKSYFINNVDVRFSRAALELFFKADARYGILKHLSDGSYKDEINELLDKFELNERERRAYLDMLVYTIDFRSEFTVIHTMSTVNFAQQLGRLMRLSSVDLKNLYYGALLHDLGKLAIPVEILESPGRLNDADMEIMRSHVTITREILDGIVDDAIRDIAARHHEKLDGSGYPAGLTEKDLTFPQQIVAVADILSALYGKRSYKESFDADKIKDILRSDADNGKISRRAVDCLMRNYDTIIKNYEKEKANTVGLYLMIKQKYDEIIPGFRALGNN</sequence>
<dbReference type="HOGENOM" id="CLU_040286_2_0_9"/>
<dbReference type="InterPro" id="IPR006674">
    <property type="entry name" value="HD_domain"/>
</dbReference>